<dbReference type="RefSeq" id="XP_070913675.1">
    <property type="nucleotide sequence ID" value="XM_071057574.1"/>
</dbReference>
<keyword evidence="3" id="KW-1185">Reference proteome</keyword>
<evidence type="ECO:0000313" key="2">
    <source>
        <dbReference type="EMBL" id="GAB1311942.1"/>
    </source>
</evidence>
<protein>
    <submittedName>
        <fullName evidence="2">Uncharacterized protein</fullName>
    </submittedName>
</protein>
<feature type="region of interest" description="Disordered" evidence="1">
    <location>
        <begin position="255"/>
        <end position="275"/>
    </location>
</feature>
<reference evidence="2 3" key="1">
    <citation type="submission" date="2024-09" db="EMBL/GenBank/DDBJ databases">
        <title>Itraconazole resistance in Madurella fahalii resulting from another homologue of gene encoding cytochrome P450 14-alpha sterol demethylase (CYP51).</title>
        <authorList>
            <person name="Yoshioka I."/>
            <person name="Fahal A.H."/>
            <person name="Kaneko S."/>
            <person name="Yaguchi T."/>
        </authorList>
    </citation>
    <scope>NUCLEOTIDE SEQUENCE [LARGE SCALE GENOMIC DNA]</scope>
    <source>
        <strain evidence="2 3">IFM 68171</strain>
    </source>
</reference>
<organism evidence="2 3">
    <name type="scientific">Madurella fahalii</name>
    <dbReference type="NCBI Taxonomy" id="1157608"/>
    <lineage>
        <taxon>Eukaryota</taxon>
        <taxon>Fungi</taxon>
        <taxon>Dikarya</taxon>
        <taxon>Ascomycota</taxon>
        <taxon>Pezizomycotina</taxon>
        <taxon>Sordariomycetes</taxon>
        <taxon>Sordariomycetidae</taxon>
        <taxon>Sordariales</taxon>
        <taxon>Sordariales incertae sedis</taxon>
        <taxon>Madurella</taxon>
    </lineage>
</organism>
<sequence>MESLIRELAVVLCQGLGKTVELALLTQPTGEQPKRPDPVAPLCPETVVPLSVDPAPTPSPPTPRPPRGWSPSFVIKAYMMALKSKLTPESSLDAINQALFVAMPPEKGVFLDVADEYLNEMVYQVANATQREDTIEFTFSGDFFHFVSHHHRIGEVGAPEIYTCENDLDVEETEESCTELEVYHAARVQADKEFEKLYNDFKATPEQEPFQQYLDRYGDNYKRAWDARDEAASKLEQSDLIRPMLIFDSAQSRAKPLHGQNMRSTLKSVSASDSGRRKPVMEDDIFYRPLHTLFGYRDAVSKWHEQYLQRIGKPNVIELDLVQAFDTQWADLGFPAFDSCHQSLSGIDRANLRDMMNKGLKATLTYTHMEAFRVVRGLW</sequence>
<comment type="caution">
    <text evidence="2">The sequence shown here is derived from an EMBL/GenBank/DDBJ whole genome shotgun (WGS) entry which is preliminary data.</text>
</comment>
<dbReference type="GeneID" id="98172897"/>
<feature type="compositionally biased region" description="Polar residues" evidence="1">
    <location>
        <begin position="261"/>
        <end position="273"/>
    </location>
</feature>
<evidence type="ECO:0000256" key="1">
    <source>
        <dbReference type="SAM" id="MobiDB-lite"/>
    </source>
</evidence>
<gene>
    <name evidence="2" type="ORF">MFIFM68171_02152</name>
</gene>
<dbReference type="EMBL" id="BAAFSV010000001">
    <property type="protein sequence ID" value="GAB1311942.1"/>
    <property type="molecule type" value="Genomic_DNA"/>
</dbReference>
<evidence type="ECO:0000313" key="3">
    <source>
        <dbReference type="Proteomes" id="UP001628179"/>
    </source>
</evidence>
<accession>A0ABQ0G2I5</accession>
<dbReference type="Proteomes" id="UP001628179">
    <property type="component" value="Unassembled WGS sequence"/>
</dbReference>
<name>A0ABQ0G2I5_9PEZI</name>
<proteinExistence type="predicted"/>